<dbReference type="EMBL" id="JAKOGI010000004">
    <property type="protein sequence ID" value="KAJ8452457.1"/>
    <property type="molecule type" value="Genomic_DNA"/>
</dbReference>
<keyword evidence="3" id="KW-1185">Reference proteome</keyword>
<dbReference type="Proteomes" id="UP001153076">
    <property type="component" value="Unassembled WGS sequence"/>
</dbReference>
<feature type="compositionally biased region" description="Polar residues" evidence="1">
    <location>
        <begin position="65"/>
        <end position="79"/>
    </location>
</feature>
<evidence type="ECO:0000313" key="2">
    <source>
        <dbReference type="EMBL" id="KAJ8452457.1"/>
    </source>
</evidence>
<evidence type="ECO:0000313" key="3">
    <source>
        <dbReference type="Proteomes" id="UP001153076"/>
    </source>
</evidence>
<gene>
    <name evidence="2" type="ORF">Cgig2_000046</name>
</gene>
<reference evidence="2" key="1">
    <citation type="submission" date="2022-04" db="EMBL/GenBank/DDBJ databases">
        <title>Carnegiea gigantea Genome sequencing and assembly v2.</title>
        <authorList>
            <person name="Copetti D."/>
            <person name="Sanderson M.J."/>
            <person name="Burquez A."/>
            <person name="Wojciechowski M.F."/>
        </authorList>
    </citation>
    <scope>NUCLEOTIDE SEQUENCE</scope>
    <source>
        <strain evidence="2">SGP5-SGP5p</strain>
        <tissue evidence="2">Aerial part</tissue>
    </source>
</reference>
<organism evidence="2 3">
    <name type="scientific">Carnegiea gigantea</name>
    <dbReference type="NCBI Taxonomy" id="171969"/>
    <lineage>
        <taxon>Eukaryota</taxon>
        <taxon>Viridiplantae</taxon>
        <taxon>Streptophyta</taxon>
        <taxon>Embryophyta</taxon>
        <taxon>Tracheophyta</taxon>
        <taxon>Spermatophyta</taxon>
        <taxon>Magnoliopsida</taxon>
        <taxon>eudicotyledons</taxon>
        <taxon>Gunneridae</taxon>
        <taxon>Pentapetalae</taxon>
        <taxon>Caryophyllales</taxon>
        <taxon>Cactineae</taxon>
        <taxon>Cactaceae</taxon>
        <taxon>Cactoideae</taxon>
        <taxon>Echinocereeae</taxon>
        <taxon>Carnegiea</taxon>
    </lineage>
</organism>
<feature type="compositionally biased region" description="Basic and acidic residues" evidence="1">
    <location>
        <begin position="86"/>
        <end position="96"/>
    </location>
</feature>
<dbReference type="AlphaFoldDB" id="A0A9Q1QS36"/>
<evidence type="ECO:0000256" key="1">
    <source>
        <dbReference type="SAM" id="MobiDB-lite"/>
    </source>
</evidence>
<comment type="caution">
    <text evidence="2">The sequence shown here is derived from an EMBL/GenBank/DDBJ whole genome shotgun (WGS) entry which is preliminary data.</text>
</comment>
<protein>
    <submittedName>
        <fullName evidence="2">Uncharacterized protein</fullName>
    </submittedName>
</protein>
<accession>A0A9Q1QS36</accession>
<feature type="region of interest" description="Disordered" evidence="1">
    <location>
        <begin position="64"/>
        <end position="96"/>
    </location>
</feature>
<name>A0A9Q1QS36_9CARY</name>
<sequence>MVQAIFYAMLLNDAIELGVVRSFIANDLKSTLIHLRWTWFEAWMSRTRHELREAQLWQRPITVETRGSSDGQEESQNFRLQEPCGEDGREKSRGARERTEMNLFPNFANTEHAAEFVLREPSAPGPRPLPSYYRGLYPCLDLGVAMLYAHDSHIPEMVQAIFYAMVVDDATELGLFRQLTMDCMMWAIRKLDWGPVESCLVDINCFSTCQPASRGYATERPYGKKGVLLSHILRHHTRGGIRQRQPLLVHKGVFKLSFELAPLAFRSPLPQIRSYCGDTVCHAAHIPEMVQAIFYAIVINDATELRLLSRETIESLMLDLQELRWDIVKAWLLSIEERLKDSQVSRLVEMIYNPWPRPKVTSKLRDAPLPSSDEE</sequence>
<proteinExistence type="predicted"/>